<keyword evidence="4" id="KW-1185">Reference proteome</keyword>
<organism evidence="3 4">
    <name type="scientific">Colletotrichum chrysophilum</name>
    <dbReference type="NCBI Taxonomy" id="1836956"/>
    <lineage>
        <taxon>Eukaryota</taxon>
        <taxon>Fungi</taxon>
        <taxon>Dikarya</taxon>
        <taxon>Ascomycota</taxon>
        <taxon>Pezizomycotina</taxon>
        <taxon>Sordariomycetes</taxon>
        <taxon>Hypocreomycetidae</taxon>
        <taxon>Glomerellales</taxon>
        <taxon>Glomerellaceae</taxon>
        <taxon>Colletotrichum</taxon>
        <taxon>Colletotrichum gloeosporioides species complex</taxon>
    </lineage>
</organism>
<feature type="region of interest" description="Disordered" evidence="1">
    <location>
        <begin position="173"/>
        <end position="193"/>
    </location>
</feature>
<dbReference type="AlphaFoldDB" id="A0AAD9EMP3"/>
<dbReference type="EMBL" id="JAQOWY010000046">
    <property type="protein sequence ID" value="KAK1853938.1"/>
    <property type="molecule type" value="Genomic_DNA"/>
</dbReference>
<protein>
    <submittedName>
        <fullName evidence="3">Proline rich protein 5MeD</fullName>
    </submittedName>
</protein>
<feature type="domain" description="DUF6923" evidence="2">
    <location>
        <begin position="1"/>
        <end position="198"/>
    </location>
</feature>
<sequence>MYAISQPNSGTSDYRLIRILGNGNTTTVTTFTQASKLYQSPFNAGDVDQNGQFWISTSGIDWYQYDFLPGSATYGRLVGSGLVDGGADGYTVGDWSVVPGSGGGDLWTIGVKNFNCVLMRWSRTTKDWTIGQSLGALTGVTSGTAPFWGATYATTDGYLYAVENNSGQVWRIDVDGSSPPVQQTSVPSTSRNDGARCLDSGSV</sequence>
<comment type="caution">
    <text evidence="3">The sequence shown here is derived from an EMBL/GenBank/DDBJ whole genome shotgun (WGS) entry which is preliminary data.</text>
</comment>
<reference evidence="3" key="1">
    <citation type="submission" date="2023-01" db="EMBL/GenBank/DDBJ databases">
        <title>Colletotrichum chrysophilum M932 genome sequence.</title>
        <authorList>
            <person name="Baroncelli R."/>
        </authorList>
    </citation>
    <scope>NUCLEOTIDE SEQUENCE</scope>
    <source>
        <strain evidence="3">M932</strain>
    </source>
</reference>
<dbReference type="Proteomes" id="UP001243330">
    <property type="component" value="Unassembled WGS sequence"/>
</dbReference>
<dbReference type="Pfam" id="PF21959">
    <property type="entry name" value="DUF6923"/>
    <property type="match status" value="1"/>
</dbReference>
<name>A0AAD9EMP3_9PEZI</name>
<evidence type="ECO:0000313" key="3">
    <source>
        <dbReference type="EMBL" id="KAK1853938.1"/>
    </source>
</evidence>
<proteinExistence type="predicted"/>
<gene>
    <name evidence="3" type="ORF">CCHR01_03476</name>
</gene>
<dbReference type="SUPFAM" id="SSF101898">
    <property type="entry name" value="NHL repeat"/>
    <property type="match status" value="1"/>
</dbReference>
<accession>A0AAD9EMP3</accession>
<dbReference type="InterPro" id="IPR054215">
    <property type="entry name" value="DUF6923"/>
</dbReference>
<feature type="compositionally biased region" description="Low complexity" evidence="1">
    <location>
        <begin position="177"/>
        <end position="190"/>
    </location>
</feature>
<evidence type="ECO:0000313" key="4">
    <source>
        <dbReference type="Proteomes" id="UP001243330"/>
    </source>
</evidence>
<evidence type="ECO:0000256" key="1">
    <source>
        <dbReference type="SAM" id="MobiDB-lite"/>
    </source>
</evidence>
<evidence type="ECO:0000259" key="2">
    <source>
        <dbReference type="Pfam" id="PF21959"/>
    </source>
</evidence>